<sequence length="365" mass="42213">MTVYIGLLLFIAIVAFINKKTNLSSKYFLWISFMAMTLVLGLRGSTVGEDTKMYLSVANAASRMSWKDIFSSFPTTEWNFISYGIYGGYSEQTETIYMAYNKLIMSVFHNPQWVLIITAAITCYFMMRFICNNVEQYSDLYLATYVYMCDSIYMSSFNIMRQVLALSIAAQAIEEVKQEKYKKAIVWVAIAACFHLSALLFVAVLLIYKLKEKRKYYKWIVLGVCILPVALPLLTTIVSKILPKYVSYLQTSFWSAEAKGTLVLWGIIIIAILIMIRRKDNDERTWWLIYMATIYIGVELIGMRYTVISRVAMYFRIGLPLFFPTMKKYFNTNSRLIYVGGLLFVMTWSFLSYASSPARLYTFGF</sequence>
<name>A0A329U7V4_9FIRM</name>
<feature type="transmembrane region" description="Helical" evidence="1">
    <location>
        <begin position="335"/>
        <end position="354"/>
    </location>
</feature>
<dbReference type="RefSeq" id="WP_112091072.1">
    <property type="nucleotide sequence ID" value="NZ_PRLD01000007.1"/>
</dbReference>
<proteinExistence type="predicted"/>
<evidence type="ECO:0000256" key="1">
    <source>
        <dbReference type="SAM" id="Phobius"/>
    </source>
</evidence>
<keyword evidence="1" id="KW-0472">Membrane</keyword>
<evidence type="ECO:0000313" key="2">
    <source>
        <dbReference type="EMBL" id="RAW57270.1"/>
    </source>
</evidence>
<dbReference type="Pfam" id="PF14897">
    <property type="entry name" value="EpsG"/>
    <property type="match status" value="1"/>
</dbReference>
<reference evidence="2 3" key="1">
    <citation type="submission" date="2018-02" db="EMBL/GenBank/DDBJ databases">
        <title>Complete genome sequencing of Faecalibacterium prausnitzii strains isolated from the human gut.</title>
        <authorList>
            <person name="Fitzgerald B.C."/>
            <person name="Shkoporov A.N."/>
            <person name="Ross P.R."/>
            <person name="Hill C."/>
        </authorList>
    </citation>
    <scope>NUCLEOTIDE SEQUENCE [LARGE SCALE GENOMIC DNA]</scope>
    <source>
        <strain evidence="2 3">APC923/51-1</strain>
    </source>
</reference>
<keyword evidence="1" id="KW-1133">Transmembrane helix</keyword>
<dbReference type="InterPro" id="IPR049458">
    <property type="entry name" value="EpsG-like"/>
</dbReference>
<feature type="transmembrane region" description="Helical" evidence="1">
    <location>
        <begin position="113"/>
        <end position="130"/>
    </location>
</feature>
<feature type="transmembrane region" description="Helical" evidence="1">
    <location>
        <begin position="258"/>
        <end position="276"/>
    </location>
</feature>
<feature type="transmembrane region" description="Helical" evidence="1">
    <location>
        <begin position="219"/>
        <end position="238"/>
    </location>
</feature>
<evidence type="ECO:0000313" key="3">
    <source>
        <dbReference type="Proteomes" id="UP000251281"/>
    </source>
</evidence>
<dbReference type="AlphaFoldDB" id="A0A329U7V4"/>
<feature type="transmembrane region" description="Helical" evidence="1">
    <location>
        <begin position="288"/>
        <end position="315"/>
    </location>
</feature>
<evidence type="ECO:0008006" key="4">
    <source>
        <dbReference type="Google" id="ProtNLM"/>
    </source>
</evidence>
<feature type="transmembrane region" description="Helical" evidence="1">
    <location>
        <begin position="184"/>
        <end position="207"/>
    </location>
</feature>
<comment type="caution">
    <text evidence="2">The sequence shown here is derived from an EMBL/GenBank/DDBJ whole genome shotgun (WGS) entry which is preliminary data.</text>
</comment>
<accession>A0A329U7V4</accession>
<keyword evidence="1" id="KW-0812">Transmembrane</keyword>
<protein>
    <recommendedName>
        <fullName evidence="4">EpsG family protein</fullName>
    </recommendedName>
</protein>
<gene>
    <name evidence="2" type="ORF">C4N24_08630</name>
</gene>
<dbReference type="EMBL" id="PRLD01000007">
    <property type="protein sequence ID" value="RAW57270.1"/>
    <property type="molecule type" value="Genomic_DNA"/>
</dbReference>
<dbReference type="Proteomes" id="UP000251281">
    <property type="component" value="Unassembled WGS sequence"/>
</dbReference>
<feature type="transmembrane region" description="Helical" evidence="1">
    <location>
        <begin position="27"/>
        <end position="45"/>
    </location>
</feature>
<organism evidence="2 3">
    <name type="scientific">Faecalibacterium prausnitzii</name>
    <dbReference type="NCBI Taxonomy" id="853"/>
    <lineage>
        <taxon>Bacteria</taxon>
        <taxon>Bacillati</taxon>
        <taxon>Bacillota</taxon>
        <taxon>Clostridia</taxon>
        <taxon>Eubacteriales</taxon>
        <taxon>Oscillospiraceae</taxon>
        <taxon>Faecalibacterium</taxon>
    </lineage>
</organism>